<name>A0A0V0GRZ0_SOLCH</name>
<evidence type="ECO:0000313" key="1">
    <source>
        <dbReference type="EMBL" id="JAP10824.1"/>
    </source>
</evidence>
<dbReference type="EMBL" id="GEDG01032410">
    <property type="protein sequence ID" value="JAP10824.1"/>
    <property type="molecule type" value="Transcribed_RNA"/>
</dbReference>
<protein>
    <submittedName>
        <fullName evidence="1">Putative ovule protein</fullName>
    </submittedName>
</protein>
<dbReference type="AlphaFoldDB" id="A0A0V0GRZ0"/>
<reference evidence="1" key="1">
    <citation type="submission" date="2015-12" db="EMBL/GenBank/DDBJ databases">
        <title>Gene expression during late stages of embryo sac development: a critical building block for successful pollen-pistil interactions.</title>
        <authorList>
            <person name="Liu Y."/>
            <person name="Joly V."/>
            <person name="Sabar M."/>
            <person name="Matton D.P."/>
        </authorList>
    </citation>
    <scope>NUCLEOTIDE SEQUENCE</scope>
</reference>
<sequence length="66" mass="7652">MPRQMKNPCKYSFTSYLFSYKVFSFSISLLVVLAESKYDIHFGTEEGYLLAFSQKSCDSFLVHSFS</sequence>
<proteinExistence type="predicted"/>
<organism evidence="1">
    <name type="scientific">Solanum chacoense</name>
    <name type="common">Chaco potato</name>
    <dbReference type="NCBI Taxonomy" id="4108"/>
    <lineage>
        <taxon>Eukaryota</taxon>
        <taxon>Viridiplantae</taxon>
        <taxon>Streptophyta</taxon>
        <taxon>Embryophyta</taxon>
        <taxon>Tracheophyta</taxon>
        <taxon>Spermatophyta</taxon>
        <taxon>Magnoliopsida</taxon>
        <taxon>eudicotyledons</taxon>
        <taxon>Gunneridae</taxon>
        <taxon>Pentapetalae</taxon>
        <taxon>asterids</taxon>
        <taxon>lamiids</taxon>
        <taxon>Solanales</taxon>
        <taxon>Solanaceae</taxon>
        <taxon>Solanoideae</taxon>
        <taxon>Solaneae</taxon>
        <taxon>Solanum</taxon>
    </lineage>
</organism>
<accession>A0A0V0GRZ0</accession>